<dbReference type="AlphaFoldDB" id="A0A369LYJ0"/>
<name>A0A369LYJ0_9ACTN</name>
<dbReference type="Proteomes" id="UP000254000">
    <property type="component" value="Unassembled WGS sequence"/>
</dbReference>
<evidence type="ECO:0000313" key="3">
    <source>
        <dbReference type="Proteomes" id="UP000254000"/>
    </source>
</evidence>
<organism evidence="2 3">
    <name type="scientific">Gordonibacter pamelaeae</name>
    <dbReference type="NCBI Taxonomy" id="471189"/>
    <lineage>
        <taxon>Bacteria</taxon>
        <taxon>Bacillati</taxon>
        <taxon>Actinomycetota</taxon>
        <taxon>Coriobacteriia</taxon>
        <taxon>Eggerthellales</taxon>
        <taxon>Eggerthellaceae</taxon>
        <taxon>Gordonibacter</taxon>
    </lineage>
</organism>
<gene>
    <name evidence="2" type="ORF">C1877_10985</name>
</gene>
<dbReference type="EMBL" id="PPTS01000006">
    <property type="protein sequence ID" value="RDB64232.1"/>
    <property type="molecule type" value="Genomic_DNA"/>
</dbReference>
<evidence type="ECO:0000256" key="1">
    <source>
        <dbReference type="SAM" id="MobiDB-lite"/>
    </source>
</evidence>
<feature type="compositionally biased region" description="Basic and acidic residues" evidence="1">
    <location>
        <begin position="168"/>
        <end position="186"/>
    </location>
</feature>
<protein>
    <submittedName>
        <fullName evidence="2">Uncharacterized protein</fullName>
    </submittedName>
</protein>
<keyword evidence="3" id="KW-1185">Reference proteome</keyword>
<feature type="region of interest" description="Disordered" evidence="1">
    <location>
        <begin position="164"/>
        <end position="186"/>
    </location>
</feature>
<proteinExistence type="predicted"/>
<dbReference type="GeneID" id="78360217"/>
<accession>A0A369LYJ0</accession>
<sequence>MATWSGWSKPYGDSRAMAVGVDAWISSSSDTEVYITVSALAKSGDAGTWEAAYQYGVMTQDGHATAGNRGAEWNEAGRGVLNAGNGVAQGQHTYGPFTRETSAYNVTCWGKAWGETVNGYGAWAGSAEVYTTVTVPARPVYAPPAATGVTNTRQDDSRNVVAWANHSDTTHPYDSIKVERSIDGGS</sequence>
<comment type="caution">
    <text evidence="2">The sequence shown here is derived from an EMBL/GenBank/DDBJ whole genome shotgun (WGS) entry which is preliminary data.</text>
</comment>
<reference evidence="2 3" key="1">
    <citation type="journal article" date="2018" name="Elife">
        <title>Discovery and characterization of a prevalent human gut bacterial enzyme sufficient for the inactivation of a family of plant toxins.</title>
        <authorList>
            <person name="Koppel N."/>
            <person name="Bisanz J.E."/>
            <person name="Pandelia M.E."/>
            <person name="Turnbaugh P.J."/>
            <person name="Balskus E.P."/>
        </authorList>
    </citation>
    <scope>NUCLEOTIDE SEQUENCE [LARGE SCALE GENOMIC DNA]</scope>
    <source>
        <strain evidence="2 3">3C</strain>
    </source>
</reference>
<evidence type="ECO:0000313" key="2">
    <source>
        <dbReference type="EMBL" id="RDB64232.1"/>
    </source>
</evidence>
<dbReference type="RefSeq" id="WP_015539478.1">
    <property type="nucleotide sequence ID" value="NZ_CABMMS010000006.1"/>
</dbReference>